<dbReference type="PANTHER" id="PTHR33165:SF106">
    <property type="entry name" value="EXPRESSED PROTEIN"/>
    <property type="match status" value="1"/>
</dbReference>
<keyword evidence="4" id="KW-1185">Reference proteome</keyword>
<protein>
    <recommendedName>
        <fullName evidence="2">KIB1-4 beta-propeller domain-containing protein</fullName>
    </recommendedName>
</protein>
<evidence type="ECO:0000259" key="2">
    <source>
        <dbReference type="Pfam" id="PF03478"/>
    </source>
</evidence>
<feature type="domain" description="KIB1-4 beta-propeller" evidence="2">
    <location>
        <begin position="117"/>
        <end position="315"/>
    </location>
</feature>
<evidence type="ECO:0000256" key="1">
    <source>
        <dbReference type="SAM" id="MobiDB-lite"/>
    </source>
</evidence>
<gene>
    <name evidence="3" type="ORF">U9M48_016621</name>
</gene>
<evidence type="ECO:0000313" key="4">
    <source>
        <dbReference type="Proteomes" id="UP001341281"/>
    </source>
</evidence>
<sequence>MSPASRGKRTDPERRDWIESSKKRRSSDAAAAVFEGPDSWACMNEDLLRVVAWRVLAGEFADYIRLRAVSRHWRSSTVCPRGRGVVDPRFHPRHWRMLPEGYRLYPGHTKLSGRARFFNLRTGSFASVCLPLFEDHLALDSVDGLLVVHRVHDTAVRLLHPFTGDIVELPLLSTLLPQLAPLVNPDELYVPEDTHDYLVELTREIVAAVSFSPNGAITAMLAFHCGYVSRVAFATSEDQQWTLSSWETGSIGSTIPFQGKLYFCDEQNQVFVVDPHLQEGEKELGSPPALSSLPPPKLIATFPSGIQDPYLVECDSEYRQPEPSV</sequence>
<dbReference type="PANTHER" id="PTHR33165">
    <property type="entry name" value="F-BOX DOMAIN CONTAINING PROTEIN-LIKE-RELATED"/>
    <property type="match status" value="1"/>
</dbReference>
<organism evidence="3 4">
    <name type="scientific">Paspalum notatum var. saurae</name>
    <dbReference type="NCBI Taxonomy" id="547442"/>
    <lineage>
        <taxon>Eukaryota</taxon>
        <taxon>Viridiplantae</taxon>
        <taxon>Streptophyta</taxon>
        <taxon>Embryophyta</taxon>
        <taxon>Tracheophyta</taxon>
        <taxon>Spermatophyta</taxon>
        <taxon>Magnoliopsida</taxon>
        <taxon>Liliopsida</taxon>
        <taxon>Poales</taxon>
        <taxon>Poaceae</taxon>
        <taxon>PACMAD clade</taxon>
        <taxon>Panicoideae</taxon>
        <taxon>Andropogonodae</taxon>
        <taxon>Paspaleae</taxon>
        <taxon>Paspalinae</taxon>
        <taxon>Paspalum</taxon>
    </lineage>
</organism>
<accession>A0AAQ3T7T9</accession>
<proteinExistence type="predicted"/>
<name>A0AAQ3T7T9_PASNO</name>
<feature type="compositionally biased region" description="Basic and acidic residues" evidence="1">
    <location>
        <begin position="8"/>
        <end position="21"/>
    </location>
</feature>
<dbReference type="Proteomes" id="UP001341281">
    <property type="component" value="Chromosome 04"/>
</dbReference>
<dbReference type="InterPro" id="IPR005174">
    <property type="entry name" value="KIB1-4_b-propeller"/>
</dbReference>
<dbReference type="EMBL" id="CP144748">
    <property type="protein sequence ID" value="WVZ67564.1"/>
    <property type="molecule type" value="Genomic_DNA"/>
</dbReference>
<feature type="region of interest" description="Disordered" evidence="1">
    <location>
        <begin position="1"/>
        <end position="23"/>
    </location>
</feature>
<evidence type="ECO:0000313" key="3">
    <source>
        <dbReference type="EMBL" id="WVZ67564.1"/>
    </source>
</evidence>
<dbReference type="AlphaFoldDB" id="A0AAQ3T7T9"/>
<reference evidence="3 4" key="1">
    <citation type="submission" date="2024-02" db="EMBL/GenBank/DDBJ databases">
        <title>High-quality chromosome-scale genome assembly of Pensacola bahiagrass (Paspalum notatum Flugge var. saurae).</title>
        <authorList>
            <person name="Vega J.M."/>
            <person name="Podio M."/>
            <person name="Orjuela J."/>
            <person name="Siena L.A."/>
            <person name="Pessino S.C."/>
            <person name="Combes M.C."/>
            <person name="Mariac C."/>
            <person name="Albertini E."/>
            <person name="Pupilli F."/>
            <person name="Ortiz J.P.A."/>
            <person name="Leblanc O."/>
        </authorList>
    </citation>
    <scope>NUCLEOTIDE SEQUENCE [LARGE SCALE GENOMIC DNA]</scope>
    <source>
        <strain evidence="3">R1</strain>
        <tissue evidence="3">Leaf</tissue>
    </source>
</reference>
<dbReference type="Pfam" id="PF03478">
    <property type="entry name" value="Beta-prop_KIB1-4"/>
    <property type="match status" value="1"/>
</dbReference>